<dbReference type="AlphaFoldDB" id="A0A4Z2HQ55"/>
<protein>
    <submittedName>
        <fullName evidence="1">Uncharacterized protein</fullName>
    </submittedName>
</protein>
<name>A0A4Z2HQ55_9TELE</name>
<proteinExistence type="predicted"/>
<evidence type="ECO:0000313" key="1">
    <source>
        <dbReference type="EMBL" id="TNN67701.1"/>
    </source>
</evidence>
<gene>
    <name evidence="1" type="ORF">EYF80_022017</name>
</gene>
<organism evidence="1 2">
    <name type="scientific">Liparis tanakae</name>
    <name type="common">Tanaka's snailfish</name>
    <dbReference type="NCBI Taxonomy" id="230148"/>
    <lineage>
        <taxon>Eukaryota</taxon>
        <taxon>Metazoa</taxon>
        <taxon>Chordata</taxon>
        <taxon>Craniata</taxon>
        <taxon>Vertebrata</taxon>
        <taxon>Euteleostomi</taxon>
        <taxon>Actinopterygii</taxon>
        <taxon>Neopterygii</taxon>
        <taxon>Teleostei</taxon>
        <taxon>Neoteleostei</taxon>
        <taxon>Acanthomorphata</taxon>
        <taxon>Eupercaria</taxon>
        <taxon>Perciformes</taxon>
        <taxon>Cottioidei</taxon>
        <taxon>Cottales</taxon>
        <taxon>Liparidae</taxon>
        <taxon>Liparis</taxon>
    </lineage>
</organism>
<keyword evidence="2" id="KW-1185">Reference proteome</keyword>
<sequence length="102" mass="11614">MEGSALKSPVWRTVCPSGRKNSSMADPGQLAEQTGCMKIKRREELHLWSDLSPHFPERSLRYYSLPPLRPVRGSRPKNTPMSVCFSPEAWPAWVWPFCGDVI</sequence>
<reference evidence="1 2" key="1">
    <citation type="submission" date="2019-03" db="EMBL/GenBank/DDBJ databases">
        <title>First draft genome of Liparis tanakae, snailfish: a comprehensive survey of snailfish specific genes.</title>
        <authorList>
            <person name="Kim W."/>
            <person name="Song I."/>
            <person name="Jeong J.-H."/>
            <person name="Kim D."/>
            <person name="Kim S."/>
            <person name="Ryu S."/>
            <person name="Song J.Y."/>
            <person name="Lee S.K."/>
        </authorList>
    </citation>
    <scope>NUCLEOTIDE SEQUENCE [LARGE SCALE GENOMIC DNA]</scope>
    <source>
        <tissue evidence="1">Muscle</tissue>
    </source>
</reference>
<comment type="caution">
    <text evidence="1">The sequence shown here is derived from an EMBL/GenBank/DDBJ whole genome shotgun (WGS) entry which is preliminary data.</text>
</comment>
<evidence type="ECO:0000313" key="2">
    <source>
        <dbReference type="Proteomes" id="UP000314294"/>
    </source>
</evidence>
<dbReference type="EMBL" id="SRLO01000199">
    <property type="protein sequence ID" value="TNN67701.1"/>
    <property type="molecule type" value="Genomic_DNA"/>
</dbReference>
<accession>A0A4Z2HQ55</accession>
<dbReference type="Proteomes" id="UP000314294">
    <property type="component" value="Unassembled WGS sequence"/>
</dbReference>